<reference evidence="2" key="1">
    <citation type="journal article" date="2015" name="Proc. Natl. Acad. Sci. U.S.A.">
        <title>Networks of energetic and metabolic interactions define dynamics in microbial communities.</title>
        <authorList>
            <person name="Embree M."/>
            <person name="Liu J.K."/>
            <person name="Al-Bassam M.M."/>
            <person name="Zengler K."/>
        </authorList>
    </citation>
    <scope>NUCLEOTIDE SEQUENCE</scope>
</reference>
<keyword evidence="1" id="KW-1133">Transmembrane helix</keyword>
<name>A0A0W8E9Z4_9ZZZZ</name>
<sequence>MEVGDKNHSHYPNYHQYNYLFYNFIFHVLILLKPGNNYDLIQ</sequence>
<keyword evidence="1" id="KW-0812">Transmembrane</keyword>
<dbReference type="EMBL" id="LNQE01001821">
    <property type="protein sequence ID" value="KUG05309.1"/>
    <property type="molecule type" value="Genomic_DNA"/>
</dbReference>
<dbReference type="AlphaFoldDB" id="A0A0W8E9Z4"/>
<comment type="caution">
    <text evidence="2">The sequence shown here is derived from an EMBL/GenBank/DDBJ whole genome shotgun (WGS) entry which is preliminary data.</text>
</comment>
<organism evidence="2">
    <name type="scientific">hydrocarbon metagenome</name>
    <dbReference type="NCBI Taxonomy" id="938273"/>
    <lineage>
        <taxon>unclassified sequences</taxon>
        <taxon>metagenomes</taxon>
        <taxon>ecological metagenomes</taxon>
    </lineage>
</organism>
<gene>
    <name evidence="2" type="ORF">ASZ90_017290</name>
</gene>
<proteinExistence type="predicted"/>
<evidence type="ECO:0000256" key="1">
    <source>
        <dbReference type="SAM" id="Phobius"/>
    </source>
</evidence>
<feature type="transmembrane region" description="Helical" evidence="1">
    <location>
        <begin position="16"/>
        <end position="32"/>
    </location>
</feature>
<protein>
    <submittedName>
        <fullName evidence="2">Uncharacterized protein</fullName>
    </submittedName>
</protein>
<accession>A0A0W8E9Z4</accession>
<keyword evidence="1" id="KW-0472">Membrane</keyword>
<evidence type="ECO:0000313" key="2">
    <source>
        <dbReference type="EMBL" id="KUG05309.1"/>
    </source>
</evidence>